<organism evidence="1 2">
    <name type="scientific">Pluteus cervinus</name>
    <dbReference type="NCBI Taxonomy" id="181527"/>
    <lineage>
        <taxon>Eukaryota</taxon>
        <taxon>Fungi</taxon>
        <taxon>Dikarya</taxon>
        <taxon>Basidiomycota</taxon>
        <taxon>Agaricomycotina</taxon>
        <taxon>Agaricomycetes</taxon>
        <taxon>Agaricomycetidae</taxon>
        <taxon>Agaricales</taxon>
        <taxon>Pluteineae</taxon>
        <taxon>Pluteaceae</taxon>
        <taxon>Pluteus</taxon>
    </lineage>
</organism>
<evidence type="ECO:0000313" key="2">
    <source>
        <dbReference type="Proteomes" id="UP000308600"/>
    </source>
</evidence>
<name>A0ACD3A643_9AGAR</name>
<dbReference type="Proteomes" id="UP000308600">
    <property type="component" value="Unassembled WGS sequence"/>
</dbReference>
<gene>
    <name evidence="1" type="ORF">BDN72DRAFT_904366</name>
</gene>
<evidence type="ECO:0000313" key="1">
    <source>
        <dbReference type="EMBL" id="TFK61134.1"/>
    </source>
</evidence>
<keyword evidence="2" id="KW-1185">Reference proteome</keyword>
<accession>A0ACD3A643</accession>
<dbReference type="EMBL" id="ML208691">
    <property type="protein sequence ID" value="TFK61134.1"/>
    <property type="molecule type" value="Genomic_DNA"/>
</dbReference>
<proteinExistence type="predicted"/>
<reference evidence="1 2" key="1">
    <citation type="journal article" date="2019" name="Nat. Ecol. Evol.">
        <title>Megaphylogeny resolves global patterns of mushroom evolution.</title>
        <authorList>
            <person name="Varga T."/>
            <person name="Krizsan K."/>
            <person name="Foldi C."/>
            <person name="Dima B."/>
            <person name="Sanchez-Garcia M."/>
            <person name="Sanchez-Ramirez S."/>
            <person name="Szollosi G.J."/>
            <person name="Szarkandi J.G."/>
            <person name="Papp V."/>
            <person name="Albert L."/>
            <person name="Andreopoulos W."/>
            <person name="Angelini C."/>
            <person name="Antonin V."/>
            <person name="Barry K.W."/>
            <person name="Bougher N.L."/>
            <person name="Buchanan P."/>
            <person name="Buyck B."/>
            <person name="Bense V."/>
            <person name="Catcheside P."/>
            <person name="Chovatia M."/>
            <person name="Cooper J."/>
            <person name="Damon W."/>
            <person name="Desjardin D."/>
            <person name="Finy P."/>
            <person name="Geml J."/>
            <person name="Haridas S."/>
            <person name="Hughes K."/>
            <person name="Justo A."/>
            <person name="Karasinski D."/>
            <person name="Kautmanova I."/>
            <person name="Kiss B."/>
            <person name="Kocsube S."/>
            <person name="Kotiranta H."/>
            <person name="LaButti K.M."/>
            <person name="Lechner B.E."/>
            <person name="Liimatainen K."/>
            <person name="Lipzen A."/>
            <person name="Lukacs Z."/>
            <person name="Mihaltcheva S."/>
            <person name="Morgado L.N."/>
            <person name="Niskanen T."/>
            <person name="Noordeloos M.E."/>
            <person name="Ohm R.A."/>
            <person name="Ortiz-Santana B."/>
            <person name="Ovrebo C."/>
            <person name="Racz N."/>
            <person name="Riley R."/>
            <person name="Savchenko A."/>
            <person name="Shiryaev A."/>
            <person name="Soop K."/>
            <person name="Spirin V."/>
            <person name="Szebenyi C."/>
            <person name="Tomsovsky M."/>
            <person name="Tulloss R.E."/>
            <person name="Uehling J."/>
            <person name="Grigoriev I.V."/>
            <person name="Vagvolgyi C."/>
            <person name="Papp T."/>
            <person name="Martin F.M."/>
            <person name="Miettinen O."/>
            <person name="Hibbett D.S."/>
            <person name="Nagy L.G."/>
        </authorList>
    </citation>
    <scope>NUCLEOTIDE SEQUENCE [LARGE SCALE GENOMIC DNA]</scope>
    <source>
        <strain evidence="1 2">NL-1719</strain>
    </source>
</reference>
<protein>
    <submittedName>
        <fullName evidence="1">Uncharacterized protein</fullName>
    </submittedName>
</protein>
<sequence>MSAGPWILIDDGDTGANSITFNGPWTRQTKVPQMLLGTSTTCGPVPQNASSLQVPGLSFLLSGVTGHLDVYGQIMDGGSMNFSWTGTPTTPVVPPTSGDASVKSGLIWSTDIRNNEDFFLQMNVVTGSVNIDYLLLTPVPETFLLNKNIIVDDPDPYITYNGNWTMDNGQSTSFGSPFNGTKTGSTTKGDTAFIDFYGGSIGIYAALKQANGRLSFNYSLDGTPPTSVSVYNGSQQVDGDASWLLNQELLYKPLSDARHNLTITVDEVTESQGFWLDYVIFTGIGSTATTPPALSASNNSNSSSSNARPNIWGPVIGVVALIIVIFIGCCCCRCRIRGDRYRQNYFSETVRMNEMASRTPSRFAFRPSNTIPSGAASPPPPYALSAPPSQTIYSPVLPLVPPPVHQRYPQHYSPPSTMSSMTQPLLTNAQPFPTLTPQSSFVQTPVIVASPLSNPGIPPPRANVPGVQQAPPSRGVGRGRIEEIADLQTQNRRNREDEVGTRTSAGASIAPPPPYEDPS</sequence>